<reference evidence="3 5" key="1">
    <citation type="submission" date="2007-08" db="EMBL/GenBank/DDBJ databases">
        <title>Draft genome sequence of Clostridium leptum (DSM 753).</title>
        <authorList>
            <person name="Sudarsanam P."/>
            <person name="Ley R."/>
            <person name="Guruge J."/>
            <person name="Turnbaugh P.J."/>
            <person name="Mahowald M."/>
            <person name="Liep D."/>
            <person name="Gordon J."/>
        </authorList>
    </citation>
    <scope>NUCLEOTIDE SEQUENCE [LARGE SCALE GENOMIC DNA]</scope>
    <source>
        <strain evidence="3 5">DSM 753</strain>
    </source>
</reference>
<dbReference type="Pfam" id="PF01408">
    <property type="entry name" value="GFO_IDH_MocA"/>
    <property type="match status" value="1"/>
</dbReference>
<proteinExistence type="predicted"/>
<feature type="domain" description="GFO/IDH/MocA-like oxidoreductase" evidence="2">
    <location>
        <begin position="137"/>
        <end position="257"/>
    </location>
</feature>
<feature type="domain" description="Gfo/Idh/MocA-like oxidoreductase N-terminal" evidence="1">
    <location>
        <begin position="6"/>
        <end position="124"/>
    </location>
</feature>
<organism evidence="3 5">
    <name type="scientific">[Clostridium] leptum DSM 753</name>
    <dbReference type="NCBI Taxonomy" id="428125"/>
    <lineage>
        <taxon>Bacteria</taxon>
        <taxon>Bacillati</taxon>
        <taxon>Bacillota</taxon>
        <taxon>Clostridia</taxon>
        <taxon>Eubacteriales</taxon>
        <taxon>Oscillospiraceae</taxon>
        <taxon>Oscillospiraceae incertae sedis</taxon>
    </lineage>
</organism>
<dbReference type="Pfam" id="PF22725">
    <property type="entry name" value="GFO_IDH_MocA_C3"/>
    <property type="match status" value="1"/>
</dbReference>
<evidence type="ECO:0000313" key="4">
    <source>
        <dbReference type="EMBL" id="PEQ24815.1"/>
    </source>
</evidence>
<reference evidence="3 5" key="2">
    <citation type="submission" date="2007-08" db="EMBL/GenBank/DDBJ databases">
        <authorList>
            <person name="Fulton L."/>
            <person name="Clifton S."/>
            <person name="Fulton B."/>
            <person name="Xu J."/>
            <person name="Minx P."/>
            <person name="Pepin K.H."/>
            <person name="Johnson M."/>
            <person name="Thiruvilangam P."/>
            <person name="Bhonagiri V."/>
            <person name="Nash W.E."/>
            <person name="Wang C."/>
            <person name="Mardis E.R."/>
            <person name="Wilson R.K."/>
        </authorList>
    </citation>
    <scope>NUCLEOTIDE SEQUENCE [LARGE SCALE GENOMIC DNA]</scope>
    <source>
        <strain evidence="3 5">DSM 753</strain>
    </source>
</reference>
<protein>
    <submittedName>
        <fullName evidence="4">Gfo/Idh/MocA family oxidoreductase</fullName>
    </submittedName>
    <submittedName>
        <fullName evidence="3">Oxidoreductase, NAD-binding domain protein</fullName>
    </submittedName>
</protein>
<dbReference type="Gene3D" id="3.40.50.720">
    <property type="entry name" value="NAD(P)-binding Rossmann-like Domain"/>
    <property type="match status" value="1"/>
</dbReference>
<name>A7VU94_9FIRM</name>
<dbReference type="eggNOG" id="COG0673">
    <property type="taxonomic scope" value="Bacteria"/>
</dbReference>
<sequence>MGMKLRLGIVGLGLIWENIHMPILMDMKEQFEIKAFCVHNEKKIPLWQQRLPGAAAYTDYRRMVQDISVDAVVVTTPLEMNAEVTLAALEAGKDVFCEKPMAVHVDVADRIMEMEKQTGKTVYVLEQFLYNPQLPVMKKIIDGKQLGEFVSFERTTHYLMDSSNEGYGQTQWRRKSDFPLGHIYDGGVHEIALLNELFGMPEEMYAVGQSFREEMGKYDHILTMFHYPSGATGVFSHSAFLACSKNYFYIRFTEGSLYVYGDKLVLEHKNGGTEELNTAEGDTYRAMWMELARIVSGHGKLPFTAQDAKNCVRVLDAVEQSIESDQCAPVK</sequence>
<evidence type="ECO:0000259" key="2">
    <source>
        <dbReference type="Pfam" id="PF22725"/>
    </source>
</evidence>
<dbReference type="PANTHER" id="PTHR43708">
    <property type="entry name" value="CONSERVED EXPRESSED OXIDOREDUCTASE (EUROFUNG)"/>
    <property type="match status" value="1"/>
</dbReference>
<keyword evidence="6" id="KW-1185">Reference proteome</keyword>
<dbReference type="SUPFAM" id="SSF51735">
    <property type="entry name" value="NAD(P)-binding Rossmann-fold domains"/>
    <property type="match status" value="1"/>
</dbReference>
<dbReference type="Proteomes" id="UP000003490">
    <property type="component" value="Unassembled WGS sequence"/>
</dbReference>
<dbReference type="PANTHER" id="PTHR43708:SF8">
    <property type="entry name" value="OXIDOREDUCTASE"/>
    <property type="match status" value="1"/>
</dbReference>
<gene>
    <name evidence="4" type="ORF">CH238_07605</name>
    <name evidence="3" type="ORF">CLOLEP_02140</name>
</gene>
<dbReference type="SUPFAM" id="SSF55347">
    <property type="entry name" value="Glyceraldehyde-3-phosphate dehydrogenase-like, C-terminal domain"/>
    <property type="match status" value="1"/>
</dbReference>
<dbReference type="AlphaFoldDB" id="A7VU94"/>
<dbReference type="InterPro" id="IPR000683">
    <property type="entry name" value="Gfo/Idh/MocA-like_OxRdtase_N"/>
</dbReference>
<reference evidence="4 6" key="3">
    <citation type="submission" date="2017-07" db="EMBL/GenBank/DDBJ databases">
        <title>Prevalence of linear plasmids in Cutibacterium (Propionibacterium) acnes isolates obtained from prostatic tissue.</title>
        <authorList>
            <person name="Davidsson S."/>
            <person name="Carlsson J."/>
            <person name="Molling P."/>
            <person name="Andren O."/>
            <person name="Andersson S.-O."/>
            <person name="Brzuszkiewicz E."/>
            <person name="Poehlein A."/>
            <person name="Al-Zeer M."/>
            <person name="Brinkmann V."/>
            <person name="Scavenius C."/>
            <person name="Nazipi S."/>
            <person name="Soderquist B."/>
            <person name="Bruggemann H."/>
        </authorList>
    </citation>
    <scope>NUCLEOTIDE SEQUENCE [LARGE SCALE GENOMIC DNA]</scope>
    <source>
        <strain evidence="4 6">DSM 753</strain>
    </source>
</reference>
<dbReference type="GO" id="GO:0000166">
    <property type="term" value="F:nucleotide binding"/>
    <property type="evidence" value="ECO:0007669"/>
    <property type="project" value="InterPro"/>
</dbReference>
<dbReference type="InterPro" id="IPR055170">
    <property type="entry name" value="GFO_IDH_MocA-like_dom"/>
</dbReference>
<dbReference type="InterPro" id="IPR051317">
    <property type="entry name" value="Gfo/Idh/MocA_oxidoreduct"/>
</dbReference>
<dbReference type="HOGENOM" id="CLU_023194_1_3_9"/>
<accession>A7VU94</accession>
<dbReference type="EMBL" id="ABCB02000019">
    <property type="protein sequence ID" value="EDO60544.1"/>
    <property type="molecule type" value="Genomic_DNA"/>
</dbReference>
<evidence type="ECO:0000313" key="3">
    <source>
        <dbReference type="EMBL" id="EDO60544.1"/>
    </source>
</evidence>
<evidence type="ECO:0000313" key="5">
    <source>
        <dbReference type="Proteomes" id="UP000003490"/>
    </source>
</evidence>
<evidence type="ECO:0000259" key="1">
    <source>
        <dbReference type="Pfam" id="PF01408"/>
    </source>
</evidence>
<dbReference type="EMBL" id="NOXF01000004">
    <property type="protein sequence ID" value="PEQ24815.1"/>
    <property type="molecule type" value="Genomic_DNA"/>
</dbReference>
<dbReference type="Gene3D" id="3.30.360.10">
    <property type="entry name" value="Dihydrodipicolinate Reductase, domain 2"/>
    <property type="match status" value="1"/>
</dbReference>
<dbReference type="Proteomes" id="UP000220611">
    <property type="component" value="Unassembled WGS sequence"/>
</dbReference>
<dbReference type="OrthoDB" id="9815825at2"/>
<comment type="caution">
    <text evidence="3">The sequence shown here is derived from an EMBL/GenBank/DDBJ whole genome shotgun (WGS) entry which is preliminary data.</text>
</comment>
<evidence type="ECO:0000313" key="6">
    <source>
        <dbReference type="Proteomes" id="UP000220611"/>
    </source>
</evidence>
<dbReference type="InterPro" id="IPR036291">
    <property type="entry name" value="NAD(P)-bd_dom_sf"/>
</dbReference>